<keyword evidence="3" id="KW-0547">Nucleotide-binding</keyword>
<keyword evidence="4" id="KW-0067">ATP-binding</keyword>
<dbReference type="Proteomes" id="UP000593578">
    <property type="component" value="Unassembled WGS sequence"/>
</dbReference>
<keyword evidence="1" id="KW-0963">Cytoplasm</keyword>
<evidence type="ECO:0000313" key="5">
    <source>
        <dbReference type="EMBL" id="MBA0579981.1"/>
    </source>
</evidence>
<evidence type="ECO:0000256" key="3">
    <source>
        <dbReference type="ARBA" id="ARBA00022741"/>
    </source>
</evidence>
<protein>
    <recommendedName>
        <fullName evidence="7">Mur ligase C-terminal domain-containing protein</fullName>
    </recommendedName>
</protein>
<dbReference type="AlphaFoldDB" id="A0A7J8NSJ6"/>
<dbReference type="GO" id="GO:0005524">
    <property type="term" value="F:ATP binding"/>
    <property type="evidence" value="ECO:0007669"/>
    <property type="project" value="UniProtKB-KW"/>
</dbReference>
<evidence type="ECO:0000256" key="1">
    <source>
        <dbReference type="ARBA" id="ARBA00022490"/>
    </source>
</evidence>
<organism evidence="5 6">
    <name type="scientific">Gossypium raimondii</name>
    <name type="common">Peruvian cotton</name>
    <name type="synonym">Gossypium klotzschianum subsp. raimondii</name>
    <dbReference type="NCBI Taxonomy" id="29730"/>
    <lineage>
        <taxon>Eukaryota</taxon>
        <taxon>Viridiplantae</taxon>
        <taxon>Streptophyta</taxon>
        <taxon>Embryophyta</taxon>
        <taxon>Tracheophyta</taxon>
        <taxon>Spermatophyta</taxon>
        <taxon>Magnoliopsida</taxon>
        <taxon>eudicotyledons</taxon>
        <taxon>Gunneridae</taxon>
        <taxon>Pentapetalae</taxon>
        <taxon>rosids</taxon>
        <taxon>malvids</taxon>
        <taxon>Malvales</taxon>
        <taxon>Malvaceae</taxon>
        <taxon>Malvoideae</taxon>
        <taxon>Gossypium</taxon>
    </lineage>
</organism>
<dbReference type="Gene3D" id="3.90.190.20">
    <property type="entry name" value="Mur ligase, C-terminal domain"/>
    <property type="match status" value="1"/>
</dbReference>
<dbReference type="GO" id="GO:0005737">
    <property type="term" value="C:cytoplasm"/>
    <property type="evidence" value="ECO:0007669"/>
    <property type="project" value="InterPro"/>
</dbReference>
<accession>A0A7J8NSJ6</accession>
<evidence type="ECO:0008006" key="7">
    <source>
        <dbReference type="Google" id="ProtNLM"/>
    </source>
</evidence>
<sequence length="115" mass="12355">MGLKGQKSVILLGGLAKVLVGQASNGFEELIEPLTGHRCVITFGASGTMIHQELSDNGLDIPCIQATNLKDAVEQARKMAKHGDAIVLSPACASFDEFRNFEHRGMVFRELALSS</sequence>
<gene>
    <name evidence="5" type="ORF">Gorai_022221</name>
</gene>
<comment type="caution">
    <text evidence="5">The sequence shown here is derived from an EMBL/GenBank/DDBJ whole genome shotgun (WGS) entry which is preliminary data.</text>
</comment>
<evidence type="ECO:0000256" key="4">
    <source>
        <dbReference type="ARBA" id="ARBA00022840"/>
    </source>
</evidence>
<dbReference type="GO" id="GO:0008764">
    <property type="term" value="F:UDP-N-acetylmuramoylalanine-D-glutamate ligase activity"/>
    <property type="evidence" value="ECO:0007669"/>
    <property type="project" value="InterPro"/>
</dbReference>
<reference evidence="5 6" key="1">
    <citation type="journal article" date="2019" name="Genome Biol. Evol.">
        <title>Insights into the evolution of the New World diploid cottons (Gossypium, subgenus Houzingenia) based on genome sequencing.</title>
        <authorList>
            <person name="Grover C.E."/>
            <person name="Arick M.A. 2nd"/>
            <person name="Thrash A."/>
            <person name="Conover J.L."/>
            <person name="Sanders W.S."/>
            <person name="Peterson D.G."/>
            <person name="Frelichowski J.E."/>
            <person name="Scheffler J.A."/>
            <person name="Scheffler B.E."/>
            <person name="Wendel J.F."/>
        </authorList>
    </citation>
    <scope>NUCLEOTIDE SEQUENCE [LARGE SCALE GENOMIC DNA]</scope>
    <source>
        <strain evidence="5">8</strain>
        <tissue evidence="5">Leaf</tissue>
    </source>
</reference>
<dbReference type="EMBL" id="JABEZZ010000002">
    <property type="protein sequence ID" value="MBA0579981.1"/>
    <property type="molecule type" value="Genomic_DNA"/>
</dbReference>
<name>A0A7J8NSJ6_GOSRA</name>
<dbReference type="GO" id="GO:0051301">
    <property type="term" value="P:cell division"/>
    <property type="evidence" value="ECO:0007669"/>
    <property type="project" value="InterPro"/>
</dbReference>
<evidence type="ECO:0000313" key="6">
    <source>
        <dbReference type="Proteomes" id="UP000593578"/>
    </source>
</evidence>
<proteinExistence type="predicted"/>
<dbReference type="InterPro" id="IPR005762">
    <property type="entry name" value="MurD"/>
</dbReference>
<dbReference type="PANTHER" id="PTHR43692">
    <property type="entry name" value="UDP-N-ACETYLMURAMOYLALANINE--D-GLUTAMATE LIGASE"/>
    <property type="match status" value="1"/>
</dbReference>
<evidence type="ECO:0000256" key="2">
    <source>
        <dbReference type="ARBA" id="ARBA00022598"/>
    </source>
</evidence>
<keyword evidence="2" id="KW-0436">Ligase</keyword>
<dbReference type="InterPro" id="IPR036615">
    <property type="entry name" value="Mur_ligase_C_dom_sf"/>
</dbReference>
<dbReference type="PANTHER" id="PTHR43692:SF1">
    <property type="entry name" value="UDP-N-ACETYLMURAMOYLALANINE--D-GLUTAMATE LIGASE"/>
    <property type="match status" value="1"/>
</dbReference>
<dbReference type="SUPFAM" id="SSF53244">
    <property type="entry name" value="MurD-like peptide ligases, peptide-binding domain"/>
    <property type="match status" value="1"/>
</dbReference>
<dbReference type="GO" id="GO:0008360">
    <property type="term" value="P:regulation of cell shape"/>
    <property type="evidence" value="ECO:0007669"/>
    <property type="project" value="InterPro"/>
</dbReference>